<evidence type="ECO:0000256" key="4">
    <source>
        <dbReference type="SAM" id="SignalP"/>
    </source>
</evidence>
<dbReference type="PANTHER" id="PTHR36710:SF18">
    <property type="entry name" value="PECTINESTERASE INHIBITOR 5-RELATED"/>
    <property type="match status" value="1"/>
</dbReference>
<keyword evidence="7" id="KW-1185">Reference proteome</keyword>
<feature type="chain" id="PRO_5025443108" evidence="4">
    <location>
        <begin position="27"/>
        <end position="183"/>
    </location>
</feature>
<feature type="signal peptide" evidence="4">
    <location>
        <begin position="1"/>
        <end position="26"/>
    </location>
</feature>
<dbReference type="GO" id="GO:0004857">
    <property type="term" value="F:enzyme inhibitor activity"/>
    <property type="evidence" value="ECO:0007669"/>
    <property type="project" value="InterPro"/>
</dbReference>
<dbReference type="PANTHER" id="PTHR36710">
    <property type="entry name" value="PECTINESTERASE INHIBITOR-LIKE"/>
    <property type="match status" value="1"/>
</dbReference>
<dbReference type="Pfam" id="PF04043">
    <property type="entry name" value="PMEI"/>
    <property type="match status" value="1"/>
</dbReference>
<dbReference type="SMART" id="SM00856">
    <property type="entry name" value="PMEI"/>
    <property type="match status" value="1"/>
</dbReference>
<dbReference type="EMBL" id="VEPZ02001477">
    <property type="protein sequence ID" value="KAE8671288.1"/>
    <property type="molecule type" value="Genomic_DNA"/>
</dbReference>
<comment type="caution">
    <text evidence="6">The sequence shown here is derived from an EMBL/GenBank/DDBJ whole genome shotgun (WGS) entry which is preliminary data.</text>
</comment>
<organism evidence="6 7">
    <name type="scientific">Hibiscus syriacus</name>
    <name type="common">Rose of Sharon</name>
    <dbReference type="NCBI Taxonomy" id="106335"/>
    <lineage>
        <taxon>Eukaryota</taxon>
        <taxon>Viridiplantae</taxon>
        <taxon>Streptophyta</taxon>
        <taxon>Embryophyta</taxon>
        <taxon>Tracheophyta</taxon>
        <taxon>Spermatophyta</taxon>
        <taxon>Magnoliopsida</taxon>
        <taxon>eudicotyledons</taxon>
        <taxon>Gunneridae</taxon>
        <taxon>Pentapetalae</taxon>
        <taxon>rosids</taxon>
        <taxon>malvids</taxon>
        <taxon>Malvales</taxon>
        <taxon>Malvaceae</taxon>
        <taxon>Malvoideae</taxon>
        <taxon>Hibiscus</taxon>
    </lineage>
</organism>
<evidence type="ECO:0000256" key="1">
    <source>
        <dbReference type="ARBA" id="ARBA00022729"/>
    </source>
</evidence>
<dbReference type="SUPFAM" id="SSF101148">
    <property type="entry name" value="Plant invertase/pectin methylesterase inhibitor"/>
    <property type="match status" value="1"/>
</dbReference>
<sequence>MKSMKNNVALPLSFFICSSFFLLNNAAPENKIVTEVCQKVREKNLCLSSLSAEHAGQDAKDIAAVGLIAINVASNNGSAISVFIKNTLVDREHLGPSVEQNFEDCAENFDDAMQELDDALELITSKDFKNLKTEMGAAIDDADACAMLLNQSGGKDLELFNKANIFRQLCSIAYDIANIVAPN</sequence>
<keyword evidence="1 4" id="KW-0732">Signal</keyword>
<accession>A0A6A2X8F7</accession>
<evidence type="ECO:0000256" key="2">
    <source>
        <dbReference type="ARBA" id="ARBA00023157"/>
    </source>
</evidence>
<dbReference type="InterPro" id="IPR006501">
    <property type="entry name" value="Pectinesterase_inhib_dom"/>
</dbReference>
<protein>
    <submittedName>
        <fullName evidence="6">Plant invertase/pectin methylesterase inhibitor superfamily</fullName>
    </submittedName>
</protein>
<dbReference type="InterPro" id="IPR052421">
    <property type="entry name" value="PCW_Enzyme_Inhibitor"/>
</dbReference>
<dbReference type="InterPro" id="IPR035513">
    <property type="entry name" value="Invertase/methylesterase_inhib"/>
</dbReference>
<evidence type="ECO:0000259" key="5">
    <source>
        <dbReference type="SMART" id="SM00856"/>
    </source>
</evidence>
<evidence type="ECO:0000313" key="6">
    <source>
        <dbReference type="EMBL" id="KAE8671288.1"/>
    </source>
</evidence>
<evidence type="ECO:0000313" key="7">
    <source>
        <dbReference type="Proteomes" id="UP000436088"/>
    </source>
</evidence>
<name>A0A6A2X8F7_HIBSY</name>
<feature type="domain" description="Pectinesterase inhibitor" evidence="5">
    <location>
        <begin position="28"/>
        <end position="176"/>
    </location>
</feature>
<evidence type="ECO:0000256" key="3">
    <source>
        <dbReference type="ARBA" id="ARBA00038471"/>
    </source>
</evidence>
<comment type="similarity">
    <text evidence="3">Belongs to the PMEI family.</text>
</comment>
<reference evidence="6" key="1">
    <citation type="submission" date="2019-09" db="EMBL/GenBank/DDBJ databases">
        <title>Draft genome information of white flower Hibiscus syriacus.</title>
        <authorList>
            <person name="Kim Y.-M."/>
        </authorList>
    </citation>
    <scope>NUCLEOTIDE SEQUENCE [LARGE SCALE GENOMIC DNA]</scope>
    <source>
        <strain evidence="6">YM2019G1</strain>
    </source>
</reference>
<dbReference type="Proteomes" id="UP000436088">
    <property type="component" value="Unassembled WGS sequence"/>
</dbReference>
<dbReference type="AlphaFoldDB" id="A0A6A2X8F7"/>
<dbReference type="NCBIfam" id="TIGR01614">
    <property type="entry name" value="PME_inhib"/>
    <property type="match status" value="1"/>
</dbReference>
<proteinExistence type="inferred from homology"/>
<gene>
    <name evidence="6" type="ORF">F3Y22_tig00111983pilonHSYRG00124</name>
</gene>
<keyword evidence="2" id="KW-1015">Disulfide bond</keyword>
<dbReference type="Gene3D" id="1.20.140.40">
    <property type="entry name" value="Invertase/pectin methylesterase inhibitor family protein"/>
    <property type="match status" value="1"/>
</dbReference>